<dbReference type="InterPro" id="IPR029044">
    <property type="entry name" value="Nucleotide-diphossugar_trans"/>
</dbReference>
<proteinExistence type="predicted"/>
<accession>A0ABP8IUX7</accession>
<organism evidence="2 3">
    <name type="scientific">Hymenobacter koreensis</name>
    <dbReference type="NCBI Taxonomy" id="1084523"/>
    <lineage>
        <taxon>Bacteria</taxon>
        <taxon>Pseudomonadati</taxon>
        <taxon>Bacteroidota</taxon>
        <taxon>Cytophagia</taxon>
        <taxon>Cytophagales</taxon>
        <taxon>Hymenobacteraceae</taxon>
        <taxon>Hymenobacter</taxon>
    </lineage>
</organism>
<dbReference type="Proteomes" id="UP001500454">
    <property type="component" value="Unassembled WGS sequence"/>
</dbReference>
<dbReference type="CDD" id="cd00761">
    <property type="entry name" value="Glyco_tranf_GTA_type"/>
    <property type="match status" value="1"/>
</dbReference>
<feature type="domain" description="Glycosyltransferase 2-like" evidence="1">
    <location>
        <begin position="3"/>
        <end position="154"/>
    </location>
</feature>
<dbReference type="SUPFAM" id="SSF53448">
    <property type="entry name" value="Nucleotide-diphospho-sugar transferases"/>
    <property type="match status" value="1"/>
</dbReference>
<name>A0ABP8IUX7_9BACT</name>
<dbReference type="PANTHER" id="PTHR22916:SF3">
    <property type="entry name" value="UDP-GLCNAC:BETAGAL BETA-1,3-N-ACETYLGLUCOSAMINYLTRANSFERASE-LIKE PROTEIN 1"/>
    <property type="match status" value="1"/>
</dbReference>
<gene>
    <name evidence="2" type="ORF">GCM10023186_06230</name>
</gene>
<evidence type="ECO:0000313" key="3">
    <source>
        <dbReference type="Proteomes" id="UP001500454"/>
    </source>
</evidence>
<dbReference type="Gene3D" id="3.90.550.10">
    <property type="entry name" value="Spore Coat Polysaccharide Biosynthesis Protein SpsA, Chain A"/>
    <property type="match status" value="1"/>
</dbReference>
<dbReference type="InterPro" id="IPR001173">
    <property type="entry name" value="Glyco_trans_2-like"/>
</dbReference>
<protein>
    <submittedName>
        <fullName evidence="2">Glycosyltransferase</fullName>
    </submittedName>
</protein>
<evidence type="ECO:0000259" key="1">
    <source>
        <dbReference type="Pfam" id="PF00535"/>
    </source>
</evidence>
<dbReference type="Pfam" id="PF00535">
    <property type="entry name" value="Glycos_transf_2"/>
    <property type="match status" value="1"/>
</dbReference>
<reference evidence="3" key="1">
    <citation type="journal article" date="2019" name="Int. J. Syst. Evol. Microbiol.">
        <title>The Global Catalogue of Microorganisms (GCM) 10K type strain sequencing project: providing services to taxonomists for standard genome sequencing and annotation.</title>
        <authorList>
            <consortium name="The Broad Institute Genomics Platform"/>
            <consortium name="The Broad Institute Genome Sequencing Center for Infectious Disease"/>
            <person name="Wu L."/>
            <person name="Ma J."/>
        </authorList>
    </citation>
    <scope>NUCLEOTIDE SEQUENCE [LARGE SCALE GENOMIC DNA]</scope>
    <source>
        <strain evidence="3">JCM 17924</strain>
    </source>
</reference>
<evidence type="ECO:0000313" key="2">
    <source>
        <dbReference type="EMBL" id="GAA4374631.1"/>
    </source>
</evidence>
<dbReference type="PANTHER" id="PTHR22916">
    <property type="entry name" value="GLYCOSYLTRANSFERASE"/>
    <property type="match status" value="1"/>
</dbReference>
<sequence>MARALKSIGPLPPEVEVVISDNSTNDLSGEVTQLVMDEQPTQRWRYFHNPPGGTLIGNWNACVERARGHYVLMLHDDDYLLPGAISKLVSTLQAARSRYEAVLFGVQVVNEHERVQHRQTVSTAHFLHRSLATQKLLTNSSFVRMPAMVVSRRAYVEAGMLDPVQDGTGDLDIWLRVCSKHGLYRVPITTAAYTVHNGAVTAGMFQAQTISQLLRIFNRAAEQQLLSPPELETARARFFHQFVLAGTLRSMRNRNLKRARQVLDLLKHPELSHLGLSLRWLPLRLCFFVLTRFVQDE</sequence>
<comment type="caution">
    <text evidence="2">The sequence shown here is derived from an EMBL/GenBank/DDBJ whole genome shotgun (WGS) entry which is preliminary data.</text>
</comment>
<dbReference type="EMBL" id="BAABHA010000002">
    <property type="protein sequence ID" value="GAA4374631.1"/>
    <property type="molecule type" value="Genomic_DNA"/>
</dbReference>
<keyword evidence="3" id="KW-1185">Reference proteome</keyword>